<dbReference type="Proteomes" id="UP000241229">
    <property type="component" value="Unassembled WGS sequence"/>
</dbReference>
<protein>
    <submittedName>
        <fullName evidence="11">DNA polymerase III subunit beta</fullName>
    </submittedName>
</protein>
<dbReference type="GO" id="GO:0046872">
    <property type="term" value="F:metal ion binding"/>
    <property type="evidence" value="ECO:0007669"/>
    <property type="project" value="UniProtKB-KW"/>
</dbReference>
<dbReference type="PANTHER" id="PTHR33571:SF14">
    <property type="entry name" value="PROTEIN ADENYLYLTRANSFERASE MJ0435-RELATED"/>
    <property type="match status" value="1"/>
</dbReference>
<evidence type="ECO:0000256" key="6">
    <source>
        <dbReference type="ARBA" id="ARBA00022741"/>
    </source>
</evidence>
<keyword evidence="2" id="KW-1277">Toxin-antitoxin system</keyword>
<dbReference type="GO" id="GO:0016779">
    <property type="term" value="F:nucleotidyltransferase activity"/>
    <property type="evidence" value="ECO:0007669"/>
    <property type="project" value="UniProtKB-KW"/>
</dbReference>
<keyword evidence="7" id="KW-0067">ATP-binding</keyword>
<evidence type="ECO:0000313" key="12">
    <source>
        <dbReference type="Proteomes" id="UP000241229"/>
    </source>
</evidence>
<dbReference type="RefSeq" id="WP_106775148.1">
    <property type="nucleotide sequence ID" value="NZ_PXYK01000036.1"/>
</dbReference>
<name>A0A2P7RR09_9HYPH</name>
<accession>A0A2P7RR09</accession>
<keyword evidence="5" id="KW-0479">Metal-binding</keyword>
<dbReference type="InterPro" id="IPR043519">
    <property type="entry name" value="NT_sf"/>
</dbReference>
<dbReference type="OrthoDB" id="559450at2"/>
<keyword evidence="8" id="KW-0460">Magnesium</keyword>
<keyword evidence="12" id="KW-1185">Reference proteome</keyword>
<evidence type="ECO:0000259" key="10">
    <source>
        <dbReference type="Pfam" id="PF01909"/>
    </source>
</evidence>
<dbReference type="PANTHER" id="PTHR33571">
    <property type="entry name" value="SSL8005 PROTEIN"/>
    <property type="match status" value="1"/>
</dbReference>
<keyword evidence="6" id="KW-0547">Nucleotide-binding</keyword>
<comment type="caution">
    <text evidence="11">The sequence shown here is derived from an EMBL/GenBank/DDBJ whole genome shotgun (WGS) entry which is preliminary data.</text>
</comment>
<feature type="domain" description="Polymerase nucleotidyl transferase" evidence="10">
    <location>
        <begin position="17"/>
        <end position="96"/>
    </location>
</feature>
<sequence length="98" mass="10951">MKLADVLATLKKAEPELRPHGVLHAGVFGSVARGENRHDSDIDIAVDLDDLTVLTIYDYAHVKNVVADLFDLPVDVVNRAALKPYLRDHVERELVYAF</sequence>
<dbReference type="InterPro" id="IPR052038">
    <property type="entry name" value="Type-VII_TA_antitoxin"/>
</dbReference>
<evidence type="ECO:0000256" key="1">
    <source>
        <dbReference type="ARBA" id="ARBA00001946"/>
    </source>
</evidence>
<comment type="similarity">
    <text evidence="9">Belongs to the MntA antitoxin family.</text>
</comment>
<organism evidence="11 12">
    <name type="scientific">Kumtagia ephedrae</name>
    <dbReference type="NCBI Taxonomy" id="2116701"/>
    <lineage>
        <taxon>Bacteria</taxon>
        <taxon>Pseudomonadati</taxon>
        <taxon>Pseudomonadota</taxon>
        <taxon>Alphaproteobacteria</taxon>
        <taxon>Hyphomicrobiales</taxon>
        <taxon>Phyllobacteriaceae</taxon>
        <taxon>Kumtagia</taxon>
    </lineage>
</organism>
<proteinExistence type="inferred from homology"/>
<evidence type="ECO:0000256" key="9">
    <source>
        <dbReference type="ARBA" id="ARBA00038276"/>
    </source>
</evidence>
<keyword evidence="3" id="KW-0808">Transferase</keyword>
<gene>
    <name evidence="11" type="ORF">C7I84_26080</name>
</gene>
<dbReference type="GO" id="GO:0005524">
    <property type="term" value="F:ATP binding"/>
    <property type="evidence" value="ECO:0007669"/>
    <property type="project" value="UniProtKB-KW"/>
</dbReference>
<dbReference type="InterPro" id="IPR002934">
    <property type="entry name" value="Polymerase_NTP_transf_dom"/>
</dbReference>
<reference evidence="11 12" key="1">
    <citation type="submission" date="2018-03" db="EMBL/GenBank/DDBJ databases">
        <title>The draft genome of Mesorhizobium sp. 6GN-30.</title>
        <authorList>
            <person name="Liu L."/>
            <person name="Li L."/>
            <person name="Wang T."/>
            <person name="Zhang X."/>
            <person name="Liang L."/>
        </authorList>
    </citation>
    <scope>NUCLEOTIDE SEQUENCE [LARGE SCALE GENOMIC DNA]</scope>
    <source>
        <strain evidence="11 12">6GN30</strain>
    </source>
</reference>
<dbReference type="Pfam" id="PF01909">
    <property type="entry name" value="NTP_transf_2"/>
    <property type="match status" value="1"/>
</dbReference>
<dbReference type="CDD" id="cd05403">
    <property type="entry name" value="NT_KNTase_like"/>
    <property type="match status" value="1"/>
</dbReference>
<keyword evidence="4" id="KW-0548">Nucleotidyltransferase</keyword>
<evidence type="ECO:0000256" key="4">
    <source>
        <dbReference type="ARBA" id="ARBA00022695"/>
    </source>
</evidence>
<dbReference type="Gene3D" id="3.30.460.10">
    <property type="entry name" value="Beta Polymerase, domain 2"/>
    <property type="match status" value="1"/>
</dbReference>
<evidence type="ECO:0000256" key="8">
    <source>
        <dbReference type="ARBA" id="ARBA00022842"/>
    </source>
</evidence>
<evidence type="ECO:0000313" key="11">
    <source>
        <dbReference type="EMBL" id="PSJ52658.1"/>
    </source>
</evidence>
<dbReference type="EMBL" id="PXYK01000036">
    <property type="protein sequence ID" value="PSJ52658.1"/>
    <property type="molecule type" value="Genomic_DNA"/>
</dbReference>
<dbReference type="SUPFAM" id="SSF81301">
    <property type="entry name" value="Nucleotidyltransferase"/>
    <property type="match status" value="1"/>
</dbReference>
<evidence type="ECO:0000256" key="3">
    <source>
        <dbReference type="ARBA" id="ARBA00022679"/>
    </source>
</evidence>
<evidence type="ECO:0000256" key="5">
    <source>
        <dbReference type="ARBA" id="ARBA00022723"/>
    </source>
</evidence>
<dbReference type="AlphaFoldDB" id="A0A2P7RR09"/>
<evidence type="ECO:0000256" key="7">
    <source>
        <dbReference type="ARBA" id="ARBA00022840"/>
    </source>
</evidence>
<comment type="cofactor">
    <cofactor evidence="1">
        <name>Mg(2+)</name>
        <dbReference type="ChEBI" id="CHEBI:18420"/>
    </cofactor>
</comment>
<evidence type="ECO:0000256" key="2">
    <source>
        <dbReference type="ARBA" id="ARBA00022649"/>
    </source>
</evidence>